<dbReference type="Proteomes" id="UP001209755">
    <property type="component" value="Unassembled WGS sequence"/>
</dbReference>
<dbReference type="PROSITE" id="PS50995">
    <property type="entry name" value="HTH_MARR_2"/>
    <property type="match status" value="1"/>
</dbReference>
<dbReference type="GO" id="GO:0003677">
    <property type="term" value="F:DNA binding"/>
    <property type="evidence" value="ECO:0007669"/>
    <property type="project" value="UniProtKB-KW"/>
</dbReference>
<protein>
    <submittedName>
        <fullName evidence="2">DNA-binding MarR family transcriptional regulator</fullName>
    </submittedName>
</protein>
<dbReference type="RefSeq" id="WP_264601650.1">
    <property type="nucleotide sequence ID" value="NZ_JAOQNS010000006.1"/>
</dbReference>
<dbReference type="InterPro" id="IPR039422">
    <property type="entry name" value="MarR/SlyA-like"/>
</dbReference>
<dbReference type="PANTHER" id="PTHR33164:SF57">
    <property type="entry name" value="MARR-FAMILY TRANSCRIPTIONAL REGULATOR"/>
    <property type="match status" value="1"/>
</dbReference>
<evidence type="ECO:0000259" key="1">
    <source>
        <dbReference type="PROSITE" id="PS50995"/>
    </source>
</evidence>
<dbReference type="InterPro" id="IPR036390">
    <property type="entry name" value="WH_DNA-bd_sf"/>
</dbReference>
<gene>
    <name evidence="2" type="ORF">M2319_002359</name>
</gene>
<feature type="domain" description="HTH marR-type" evidence="1">
    <location>
        <begin position="1"/>
        <end position="129"/>
    </location>
</feature>
<dbReference type="Gene3D" id="1.10.10.10">
    <property type="entry name" value="Winged helix-like DNA-binding domain superfamily/Winged helix DNA-binding domain"/>
    <property type="match status" value="1"/>
</dbReference>
<evidence type="ECO:0000313" key="2">
    <source>
        <dbReference type="EMBL" id="MCW2308020.1"/>
    </source>
</evidence>
<accession>A0ABT3HCC5</accession>
<dbReference type="Pfam" id="PF12802">
    <property type="entry name" value="MarR_2"/>
    <property type="match status" value="1"/>
</dbReference>
<proteinExistence type="predicted"/>
<sequence length="162" mass="17479">MGIQTNLILAFSNLVQTAVARSSSHLDPDGSVLLAIHAHAGAPIRDIASMMQLSHSGAVRVIDRLQGSGLVERRQGADKRNVALVLTPAGRDQAEAILALQETAIATRLEMLSQQDLSHLENTLERILEGAAEDRLEAWRLCRHCNHAICENARCPVGGHIA</sequence>
<organism evidence="2 3">
    <name type="scientific">Rhodobium gokarnense</name>
    <dbReference type="NCBI Taxonomy" id="364296"/>
    <lineage>
        <taxon>Bacteria</taxon>
        <taxon>Pseudomonadati</taxon>
        <taxon>Pseudomonadota</taxon>
        <taxon>Alphaproteobacteria</taxon>
        <taxon>Hyphomicrobiales</taxon>
        <taxon>Rhodobiaceae</taxon>
        <taxon>Rhodobium</taxon>
    </lineage>
</organism>
<keyword evidence="2" id="KW-0238">DNA-binding</keyword>
<dbReference type="PANTHER" id="PTHR33164">
    <property type="entry name" value="TRANSCRIPTIONAL REGULATOR, MARR FAMILY"/>
    <property type="match status" value="1"/>
</dbReference>
<dbReference type="SMART" id="SM00347">
    <property type="entry name" value="HTH_MARR"/>
    <property type="match status" value="1"/>
</dbReference>
<keyword evidence="3" id="KW-1185">Reference proteome</keyword>
<dbReference type="InterPro" id="IPR036388">
    <property type="entry name" value="WH-like_DNA-bd_sf"/>
</dbReference>
<dbReference type="EMBL" id="JAOQNS010000006">
    <property type="protein sequence ID" value="MCW2308020.1"/>
    <property type="molecule type" value="Genomic_DNA"/>
</dbReference>
<evidence type="ECO:0000313" key="3">
    <source>
        <dbReference type="Proteomes" id="UP001209755"/>
    </source>
</evidence>
<dbReference type="SUPFAM" id="SSF46785">
    <property type="entry name" value="Winged helix' DNA-binding domain"/>
    <property type="match status" value="1"/>
</dbReference>
<name>A0ABT3HCC5_9HYPH</name>
<comment type="caution">
    <text evidence="2">The sequence shown here is derived from an EMBL/GenBank/DDBJ whole genome shotgun (WGS) entry which is preliminary data.</text>
</comment>
<reference evidence="3" key="1">
    <citation type="submission" date="2023-07" db="EMBL/GenBank/DDBJ databases">
        <title>Genome sequencing of Purple Non-Sulfur Bacteria from various extreme environments.</title>
        <authorList>
            <person name="Mayer M."/>
        </authorList>
    </citation>
    <scope>NUCLEOTIDE SEQUENCE [LARGE SCALE GENOMIC DNA]</scope>
    <source>
        <strain evidence="3">DSM 17935</strain>
    </source>
</reference>
<dbReference type="InterPro" id="IPR000835">
    <property type="entry name" value="HTH_MarR-typ"/>
</dbReference>